<dbReference type="PANTHER" id="PTHR10201:SF249">
    <property type="entry name" value="METALLOENDOPROTEINASE 1-MMP"/>
    <property type="match status" value="1"/>
</dbReference>
<feature type="domain" description="Peptidase metallopeptidase" evidence="8">
    <location>
        <begin position="72"/>
        <end position="238"/>
    </location>
</feature>
<keyword evidence="1" id="KW-0645">Protease</keyword>
<comment type="cofactor">
    <cofactor evidence="6">
        <name>Ca(2+)</name>
        <dbReference type="ChEBI" id="CHEBI:29108"/>
    </cofactor>
    <text evidence="6">Can bind about 5 Ca(2+) ions per subunit.</text>
</comment>
<keyword evidence="3" id="KW-0378">Hydrolase</keyword>
<dbReference type="InterPro" id="IPR001818">
    <property type="entry name" value="Pept_M10_metallopeptidase"/>
</dbReference>
<dbReference type="CDD" id="cd04278">
    <property type="entry name" value="ZnMc_MMP"/>
    <property type="match status" value="1"/>
</dbReference>
<feature type="binding site" evidence="6">
    <location>
        <position position="193"/>
    </location>
    <ligand>
        <name>Zn(2+)</name>
        <dbReference type="ChEBI" id="CHEBI:29105"/>
        <label>2</label>
        <note>catalytic</note>
    </ligand>
</feature>
<dbReference type="GO" id="GO:0030574">
    <property type="term" value="P:collagen catabolic process"/>
    <property type="evidence" value="ECO:0007669"/>
    <property type="project" value="TreeGrafter"/>
</dbReference>
<dbReference type="Pfam" id="PF00413">
    <property type="entry name" value="Peptidase_M10"/>
    <property type="match status" value="1"/>
</dbReference>
<dbReference type="GO" id="GO:0006508">
    <property type="term" value="P:proteolysis"/>
    <property type="evidence" value="ECO:0007669"/>
    <property type="project" value="UniProtKB-KW"/>
</dbReference>
<keyword evidence="10" id="KW-1185">Reference proteome</keyword>
<dbReference type="Proteomes" id="UP000316621">
    <property type="component" value="Chromosome 3"/>
</dbReference>
<evidence type="ECO:0000256" key="1">
    <source>
        <dbReference type="ARBA" id="ARBA00022670"/>
    </source>
</evidence>
<feature type="binding site" evidence="6">
    <location>
        <position position="165"/>
    </location>
    <ligand>
        <name>Zn(2+)</name>
        <dbReference type="ChEBI" id="CHEBI:29105"/>
        <label>1</label>
    </ligand>
</feature>
<keyword evidence="6" id="KW-0106">Calcium</keyword>
<feature type="binding site" evidence="6">
    <location>
        <position position="154"/>
    </location>
    <ligand>
        <name>Zn(2+)</name>
        <dbReference type="ChEBI" id="CHEBI:29105"/>
        <label>1</label>
    </ligand>
</feature>
<proteinExistence type="predicted"/>
<evidence type="ECO:0000256" key="6">
    <source>
        <dbReference type="PIRSR" id="PIRSR621190-2"/>
    </source>
</evidence>
<feature type="active site" evidence="5">
    <location>
        <position position="194"/>
    </location>
</feature>
<evidence type="ECO:0000256" key="5">
    <source>
        <dbReference type="PIRSR" id="PIRSR621190-1"/>
    </source>
</evidence>
<feature type="binding site" evidence="6">
    <location>
        <position position="94"/>
    </location>
    <ligand>
        <name>Ca(2+)</name>
        <dbReference type="ChEBI" id="CHEBI:29108"/>
        <label>1</label>
    </ligand>
</feature>
<evidence type="ECO:0000256" key="3">
    <source>
        <dbReference type="ARBA" id="ARBA00022801"/>
    </source>
</evidence>
<dbReference type="GO" id="GO:0031012">
    <property type="term" value="C:extracellular matrix"/>
    <property type="evidence" value="ECO:0007669"/>
    <property type="project" value="InterPro"/>
</dbReference>
<dbReference type="InterPro" id="IPR033739">
    <property type="entry name" value="M10A_MMP"/>
</dbReference>
<dbReference type="AlphaFoldDB" id="A0A4Y7J6F2"/>
<feature type="binding site" evidence="6">
    <location>
        <position position="147"/>
    </location>
    <ligand>
        <name>Ca(2+)</name>
        <dbReference type="ChEBI" id="CHEBI:29108"/>
        <label>3</label>
    </ligand>
</feature>
<dbReference type="InterPro" id="IPR024079">
    <property type="entry name" value="MetalloPept_cat_dom_sf"/>
</dbReference>
<dbReference type="Gene3D" id="3.40.390.10">
    <property type="entry name" value="Collagenase (Catalytic Domain)"/>
    <property type="match status" value="1"/>
</dbReference>
<protein>
    <recommendedName>
        <fullName evidence="8">Peptidase metallopeptidase domain-containing protein</fullName>
    </recommendedName>
</protein>
<evidence type="ECO:0000313" key="9">
    <source>
        <dbReference type="EMBL" id="RZC56026.1"/>
    </source>
</evidence>
<dbReference type="EMBL" id="CM010717">
    <property type="protein sequence ID" value="RZC56026.1"/>
    <property type="molecule type" value="Genomic_DNA"/>
</dbReference>
<accession>A0A4Y7J6F2</accession>
<feature type="binding site" evidence="6">
    <location>
        <position position="197"/>
    </location>
    <ligand>
        <name>Zn(2+)</name>
        <dbReference type="ChEBI" id="CHEBI:29105"/>
        <label>2</label>
        <note>catalytic</note>
    </ligand>
</feature>
<dbReference type="InterPro" id="IPR021190">
    <property type="entry name" value="Pept_M10A"/>
</dbReference>
<dbReference type="SMART" id="SM00235">
    <property type="entry name" value="ZnMc"/>
    <property type="match status" value="1"/>
</dbReference>
<gene>
    <name evidence="9" type="ORF">C5167_014889</name>
</gene>
<feature type="chain" id="PRO_5021442213" description="Peptidase metallopeptidase domain-containing protein" evidence="7">
    <location>
        <begin position="26"/>
        <end position="265"/>
    </location>
</feature>
<evidence type="ECO:0000256" key="4">
    <source>
        <dbReference type="ARBA" id="ARBA00022833"/>
    </source>
</evidence>
<dbReference type="Gramene" id="RZC56026">
    <property type="protein sequence ID" value="RZC56026"/>
    <property type="gene ID" value="C5167_014889"/>
</dbReference>
<feature type="binding site" evidence="6">
    <location>
        <position position="142"/>
    </location>
    <ligand>
        <name>Zn(2+)</name>
        <dbReference type="ChEBI" id="CHEBI:29105"/>
        <label>1</label>
    </ligand>
</feature>
<reference evidence="9 10" key="1">
    <citation type="journal article" date="2018" name="Science">
        <title>The opium poppy genome and morphinan production.</title>
        <authorList>
            <person name="Guo L."/>
            <person name="Winzer T."/>
            <person name="Yang X."/>
            <person name="Li Y."/>
            <person name="Ning Z."/>
            <person name="He Z."/>
            <person name="Teodor R."/>
            <person name="Lu Y."/>
            <person name="Bowser T.A."/>
            <person name="Graham I.A."/>
            <person name="Ye K."/>
        </authorList>
    </citation>
    <scope>NUCLEOTIDE SEQUENCE [LARGE SCALE GENOMIC DNA]</scope>
    <source>
        <strain evidence="10">cv. HN1</strain>
        <tissue evidence="9">Leaves</tissue>
    </source>
</reference>
<keyword evidence="7" id="KW-0732">Signal</keyword>
<feature type="binding site" evidence="6">
    <location>
        <position position="211"/>
    </location>
    <ligand>
        <name>Zn(2+)</name>
        <dbReference type="ChEBI" id="CHEBI:29105"/>
        <label>2</label>
        <note>catalytic</note>
    </ligand>
</feature>
<dbReference type="InterPro" id="IPR006026">
    <property type="entry name" value="Peptidase_Metallo"/>
</dbReference>
<dbReference type="GO" id="GO:0008270">
    <property type="term" value="F:zinc ion binding"/>
    <property type="evidence" value="ECO:0007669"/>
    <property type="project" value="InterPro"/>
</dbReference>
<feature type="signal peptide" evidence="7">
    <location>
        <begin position="1"/>
        <end position="25"/>
    </location>
</feature>
<evidence type="ECO:0000313" key="10">
    <source>
        <dbReference type="Proteomes" id="UP000316621"/>
    </source>
</evidence>
<feature type="binding site" evidence="6">
    <location>
        <position position="203"/>
    </location>
    <ligand>
        <name>Zn(2+)</name>
        <dbReference type="ChEBI" id="CHEBI:29105"/>
        <label>2</label>
        <note>catalytic</note>
    </ligand>
</feature>
<comment type="cofactor">
    <cofactor evidence="6">
        <name>Zn(2+)</name>
        <dbReference type="ChEBI" id="CHEBI:29105"/>
    </cofactor>
    <text evidence="6">Binds 2 Zn(2+) ions per subunit.</text>
</comment>
<organism evidence="9 10">
    <name type="scientific">Papaver somniferum</name>
    <name type="common">Opium poppy</name>
    <dbReference type="NCBI Taxonomy" id="3469"/>
    <lineage>
        <taxon>Eukaryota</taxon>
        <taxon>Viridiplantae</taxon>
        <taxon>Streptophyta</taxon>
        <taxon>Embryophyta</taxon>
        <taxon>Tracheophyta</taxon>
        <taxon>Spermatophyta</taxon>
        <taxon>Magnoliopsida</taxon>
        <taxon>Ranunculales</taxon>
        <taxon>Papaveraceae</taxon>
        <taxon>Papaveroideae</taxon>
        <taxon>Papaver</taxon>
    </lineage>
</organism>
<feature type="binding site" evidence="6">
    <location>
        <position position="140"/>
    </location>
    <ligand>
        <name>Zn(2+)</name>
        <dbReference type="ChEBI" id="CHEBI:29105"/>
        <label>1</label>
    </ligand>
</feature>
<dbReference type="SUPFAM" id="SSF55486">
    <property type="entry name" value="Metalloproteases ('zincins'), catalytic domain"/>
    <property type="match status" value="1"/>
</dbReference>
<dbReference type="PANTHER" id="PTHR10201">
    <property type="entry name" value="MATRIX METALLOPROTEINASE"/>
    <property type="match status" value="1"/>
</dbReference>
<sequence>MMHYQQSFSFYVSFFFLLFITSVPARNTVLYENPNKNITTLSDQVMPFRCGVDENHAHKLHITKHFSYINGHRHTWDRPTLMLNYALSPNHTIDYIKASEIRAALKRAFSVWSSAINVNFTETQDYEHANITIGFYHGDHGDGDPFDNTTVLAHATGPGRGAEFHFNAAFTFAVDFNSEKSDTAYDLESVAVHEIGHILGLDHSSIPEAVMWPHGSPRTIKVKLSLDDVYGAQLIYGSNPDFNLDSVMNRARIRRKHPPNPISGR</sequence>
<evidence type="ECO:0000256" key="2">
    <source>
        <dbReference type="ARBA" id="ARBA00022723"/>
    </source>
</evidence>
<keyword evidence="4 6" id="KW-0862">Zinc</keyword>
<dbReference type="PRINTS" id="PR00138">
    <property type="entry name" value="MATRIXIN"/>
</dbReference>
<dbReference type="GO" id="GO:0030198">
    <property type="term" value="P:extracellular matrix organization"/>
    <property type="evidence" value="ECO:0007669"/>
    <property type="project" value="TreeGrafter"/>
</dbReference>
<evidence type="ECO:0000259" key="8">
    <source>
        <dbReference type="SMART" id="SM00235"/>
    </source>
</evidence>
<keyword evidence="2 6" id="KW-0479">Metal-binding</keyword>
<dbReference type="GO" id="GO:0004222">
    <property type="term" value="F:metalloendopeptidase activity"/>
    <property type="evidence" value="ECO:0007669"/>
    <property type="project" value="InterPro"/>
</dbReference>
<evidence type="ECO:0000256" key="7">
    <source>
        <dbReference type="SAM" id="SignalP"/>
    </source>
</evidence>
<name>A0A4Y7J6F2_PAPSO</name>